<dbReference type="EMBL" id="PDNB01000087">
    <property type="protein sequence ID" value="PGH10240.1"/>
    <property type="molecule type" value="Genomic_DNA"/>
</dbReference>
<feature type="compositionally biased region" description="Basic and acidic residues" evidence="1">
    <location>
        <begin position="22"/>
        <end position="39"/>
    </location>
</feature>
<accession>A0A2B7XMT9</accession>
<name>A0A2B7XMT9_9EURO</name>
<protein>
    <submittedName>
        <fullName evidence="2">Uncharacterized protein</fullName>
    </submittedName>
</protein>
<reference evidence="2 3" key="1">
    <citation type="submission" date="2017-10" db="EMBL/GenBank/DDBJ databases">
        <title>Comparative genomics in systemic dimorphic fungi from Ajellomycetaceae.</title>
        <authorList>
            <person name="Munoz J.F."/>
            <person name="Mcewen J.G."/>
            <person name="Clay O.K."/>
            <person name="Cuomo C.A."/>
        </authorList>
    </citation>
    <scope>NUCLEOTIDE SEQUENCE [LARGE SCALE GENOMIC DNA]</scope>
    <source>
        <strain evidence="2 3">UAMH5409</strain>
    </source>
</reference>
<comment type="caution">
    <text evidence="2">The sequence shown here is derived from an EMBL/GenBank/DDBJ whole genome shotgun (WGS) entry which is preliminary data.</text>
</comment>
<dbReference type="OrthoDB" id="3633556at2759"/>
<dbReference type="AlphaFoldDB" id="A0A2B7XMT9"/>
<dbReference type="Gene3D" id="2.30.38.10">
    <property type="entry name" value="Luciferase, Domain 3"/>
    <property type="match status" value="1"/>
</dbReference>
<evidence type="ECO:0000313" key="2">
    <source>
        <dbReference type="EMBL" id="PGH10240.1"/>
    </source>
</evidence>
<proteinExistence type="predicted"/>
<keyword evidence="3" id="KW-1185">Reference proteome</keyword>
<evidence type="ECO:0000313" key="3">
    <source>
        <dbReference type="Proteomes" id="UP000223968"/>
    </source>
</evidence>
<dbReference type="SUPFAM" id="SSF56801">
    <property type="entry name" value="Acetyl-CoA synthetase-like"/>
    <property type="match status" value="1"/>
</dbReference>
<sequence length="101" mass="11571">MYAALRQRAIDENPIFRSERIVSDNPKEVPEGCRRDSLSRSHNSHGYKNIPEATSEAFPFNDDWIGSEPAIMGVMDKNGFLWLTGRKKELIKYYAISPNQP</sequence>
<organism evidence="2 3">
    <name type="scientific">Helicocarpus griseus UAMH5409</name>
    <dbReference type="NCBI Taxonomy" id="1447875"/>
    <lineage>
        <taxon>Eukaryota</taxon>
        <taxon>Fungi</taxon>
        <taxon>Dikarya</taxon>
        <taxon>Ascomycota</taxon>
        <taxon>Pezizomycotina</taxon>
        <taxon>Eurotiomycetes</taxon>
        <taxon>Eurotiomycetidae</taxon>
        <taxon>Onygenales</taxon>
        <taxon>Ajellomycetaceae</taxon>
        <taxon>Helicocarpus</taxon>
    </lineage>
</organism>
<gene>
    <name evidence="2" type="ORF">AJ79_05495</name>
</gene>
<dbReference type="STRING" id="1447875.A0A2B7XMT9"/>
<evidence type="ECO:0000256" key="1">
    <source>
        <dbReference type="SAM" id="MobiDB-lite"/>
    </source>
</evidence>
<feature type="region of interest" description="Disordered" evidence="1">
    <location>
        <begin position="22"/>
        <end position="50"/>
    </location>
</feature>
<dbReference type="Proteomes" id="UP000223968">
    <property type="component" value="Unassembled WGS sequence"/>
</dbReference>